<feature type="transmembrane region" description="Helical" evidence="9">
    <location>
        <begin position="311"/>
        <end position="333"/>
    </location>
</feature>
<feature type="transmembrane region" description="Helical" evidence="9">
    <location>
        <begin position="276"/>
        <end position="299"/>
    </location>
</feature>
<feature type="domain" description="CopC" evidence="11">
    <location>
        <begin position="31"/>
        <end position="127"/>
    </location>
</feature>
<evidence type="ECO:0000256" key="7">
    <source>
        <dbReference type="ARBA" id="ARBA00023008"/>
    </source>
</evidence>
<dbReference type="PANTHER" id="PTHR34820:SF4">
    <property type="entry name" value="INNER MEMBRANE PROTEIN YEBZ"/>
    <property type="match status" value="1"/>
</dbReference>
<keyword evidence="3 9" id="KW-0812">Transmembrane</keyword>
<evidence type="ECO:0000256" key="2">
    <source>
        <dbReference type="ARBA" id="ARBA00022475"/>
    </source>
</evidence>
<dbReference type="Pfam" id="PF04234">
    <property type="entry name" value="CopC"/>
    <property type="match status" value="1"/>
</dbReference>
<sequence>MNCSIRAVLRAGFTSLGLALLFLFPHMAWAHASLVDSNPAANEVLSEPPASIEMTFSEHLQPAFLSVQVRGADGSRVDAGDAALSPGDAAVVTASLKTGIPDGVYTITWRVLSADGHPIQGVIPFQVGTAGEMPGGTGAAAPSPLARPDLVAVRWLLYAGLSLLFGLLCFRLYVWRSHNESNSPWLGAGAARLQTLIWTGFAITAAAVLVSLPLQVSWDAGVPVVRAFSPALIGEALQFTTAGKVWFVQVMILLLLSVLLLYAFDHAQPERKRLLWSHMAVILILGIMLAKAFTGHAAAAPIPALTITADFVHLAAASFWIGALAAMILYLPAATRQLPTAESGRIRNEAMRRFAGWGMTAAAALLATGIYTALVHLPSLGALVTTGYGYTLLGKTALLIVMLAFAAYQFRLVRRSSGHTQNGAAVRWELSVGMLVLLLAALLTHLSPTAGAETSTEGGSFRQTAAAGSYTVELAVDPARVGSSSFQVWIRDTGGQPVADIQQITLTLTPEADGGQNQSQEIVIPAKSAQPFDANGLLAALGTWTVRVHALTGSLDSIDADFELPVAGP</sequence>
<proteinExistence type="predicted"/>
<comment type="subcellular location">
    <subcellularLocation>
        <location evidence="1">Cell membrane</location>
        <topology evidence="1">Multi-pass membrane protein</topology>
    </subcellularLocation>
</comment>
<feature type="domain" description="Copper resistance protein D" evidence="12">
    <location>
        <begin position="349"/>
        <end position="443"/>
    </location>
</feature>
<name>A0ABV5AXE5_9BACL</name>
<reference evidence="13 14" key="1">
    <citation type="submission" date="2024-09" db="EMBL/GenBank/DDBJ databases">
        <title>Paenibacillus zeirhizospherea sp. nov., isolated from surface of the maize (Zea mays) roots in a horticulture field, Hungary.</title>
        <authorList>
            <person name="Marton D."/>
            <person name="Farkas M."/>
            <person name="Bedics A."/>
            <person name="Toth E."/>
            <person name="Tancsics A."/>
            <person name="Boka K."/>
            <person name="Maroti G."/>
            <person name="Kriszt B."/>
            <person name="Cserhati M."/>
        </authorList>
    </citation>
    <scope>NUCLEOTIDE SEQUENCE [LARGE SCALE GENOMIC DNA]</scope>
    <source>
        <strain evidence="13 14">KCTC 33519</strain>
    </source>
</reference>
<dbReference type="PANTHER" id="PTHR34820">
    <property type="entry name" value="INNER MEMBRANE PROTEIN YEBZ"/>
    <property type="match status" value="1"/>
</dbReference>
<evidence type="ECO:0000259" key="11">
    <source>
        <dbReference type="Pfam" id="PF04234"/>
    </source>
</evidence>
<evidence type="ECO:0000256" key="9">
    <source>
        <dbReference type="SAM" id="Phobius"/>
    </source>
</evidence>
<dbReference type="InterPro" id="IPR007348">
    <property type="entry name" value="CopC_dom"/>
</dbReference>
<evidence type="ECO:0000256" key="6">
    <source>
        <dbReference type="ARBA" id="ARBA00022989"/>
    </source>
</evidence>
<evidence type="ECO:0000256" key="5">
    <source>
        <dbReference type="ARBA" id="ARBA00022729"/>
    </source>
</evidence>
<dbReference type="RefSeq" id="WP_375357188.1">
    <property type="nucleotide sequence ID" value="NZ_JBHHMI010000021.1"/>
</dbReference>
<dbReference type="SUPFAM" id="SSF81296">
    <property type="entry name" value="E set domains"/>
    <property type="match status" value="1"/>
</dbReference>
<evidence type="ECO:0000256" key="4">
    <source>
        <dbReference type="ARBA" id="ARBA00022723"/>
    </source>
</evidence>
<keyword evidence="4" id="KW-0479">Metal-binding</keyword>
<evidence type="ECO:0000256" key="1">
    <source>
        <dbReference type="ARBA" id="ARBA00004651"/>
    </source>
</evidence>
<feature type="transmembrane region" description="Helical" evidence="9">
    <location>
        <begin position="387"/>
        <end position="408"/>
    </location>
</feature>
<organism evidence="13 14">
    <name type="scientific">Paenibacillus enshidis</name>
    <dbReference type="NCBI Taxonomy" id="1458439"/>
    <lineage>
        <taxon>Bacteria</taxon>
        <taxon>Bacillati</taxon>
        <taxon>Bacillota</taxon>
        <taxon>Bacilli</taxon>
        <taxon>Bacillales</taxon>
        <taxon>Paenibacillaceae</taxon>
        <taxon>Paenibacillus</taxon>
    </lineage>
</organism>
<dbReference type="InterPro" id="IPR014756">
    <property type="entry name" value="Ig_E-set"/>
</dbReference>
<feature type="signal peptide" evidence="10">
    <location>
        <begin position="1"/>
        <end position="30"/>
    </location>
</feature>
<accession>A0ABV5AXE5</accession>
<keyword evidence="7" id="KW-0186">Copper</keyword>
<dbReference type="EMBL" id="JBHHMI010000021">
    <property type="protein sequence ID" value="MFB5268892.1"/>
    <property type="molecule type" value="Genomic_DNA"/>
</dbReference>
<evidence type="ECO:0000313" key="13">
    <source>
        <dbReference type="EMBL" id="MFB5268892.1"/>
    </source>
</evidence>
<feature type="transmembrane region" description="Helical" evidence="9">
    <location>
        <begin position="354"/>
        <end position="375"/>
    </location>
</feature>
<feature type="chain" id="PRO_5045060954" evidence="10">
    <location>
        <begin position="31"/>
        <end position="569"/>
    </location>
</feature>
<evidence type="ECO:0000256" key="10">
    <source>
        <dbReference type="SAM" id="SignalP"/>
    </source>
</evidence>
<feature type="transmembrane region" description="Helical" evidence="9">
    <location>
        <begin position="195"/>
        <end position="214"/>
    </location>
</feature>
<keyword evidence="5 10" id="KW-0732">Signal</keyword>
<dbReference type="InterPro" id="IPR008457">
    <property type="entry name" value="Cu-R_CopD_dom"/>
</dbReference>
<dbReference type="Pfam" id="PF05425">
    <property type="entry name" value="CopD"/>
    <property type="match status" value="1"/>
</dbReference>
<evidence type="ECO:0000256" key="3">
    <source>
        <dbReference type="ARBA" id="ARBA00022692"/>
    </source>
</evidence>
<feature type="transmembrane region" description="Helical" evidence="9">
    <location>
        <begin position="155"/>
        <end position="174"/>
    </location>
</feature>
<gene>
    <name evidence="13" type="ORF">ACE41H_19195</name>
</gene>
<keyword evidence="2" id="KW-1003">Cell membrane</keyword>
<keyword evidence="14" id="KW-1185">Reference proteome</keyword>
<keyword evidence="8 9" id="KW-0472">Membrane</keyword>
<evidence type="ECO:0000259" key="12">
    <source>
        <dbReference type="Pfam" id="PF05425"/>
    </source>
</evidence>
<dbReference type="Proteomes" id="UP001580346">
    <property type="component" value="Unassembled WGS sequence"/>
</dbReference>
<evidence type="ECO:0000256" key="8">
    <source>
        <dbReference type="ARBA" id="ARBA00023136"/>
    </source>
</evidence>
<protein>
    <submittedName>
        <fullName evidence="13">Copper resistance CopC/CopD family protein</fullName>
    </submittedName>
</protein>
<feature type="transmembrane region" description="Helical" evidence="9">
    <location>
        <begin position="246"/>
        <end position="264"/>
    </location>
</feature>
<evidence type="ECO:0000313" key="14">
    <source>
        <dbReference type="Proteomes" id="UP001580346"/>
    </source>
</evidence>
<dbReference type="InterPro" id="IPR032694">
    <property type="entry name" value="CopC/D"/>
</dbReference>
<dbReference type="InterPro" id="IPR014755">
    <property type="entry name" value="Cu-Rt/internalin_Ig-like"/>
</dbReference>
<keyword evidence="6 9" id="KW-1133">Transmembrane helix</keyword>
<comment type="caution">
    <text evidence="13">The sequence shown here is derived from an EMBL/GenBank/DDBJ whole genome shotgun (WGS) entry which is preliminary data.</text>
</comment>
<dbReference type="Gene3D" id="2.60.40.1220">
    <property type="match status" value="1"/>
</dbReference>
<feature type="transmembrane region" description="Helical" evidence="9">
    <location>
        <begin position="428"/>
        <end position="446"/>
    </location>
</feature>